<name>A0ABS4CL30_9ENTE</name>
<sequence>MTKKKIVGVSIGVVALIVVIIGVVVFQKQASEKKKIEEAQSQIASIEKETKKDGDLYKEIASLYSENQDFLAEKIDLEAIETAEESLSKKQVEVDALKKKYGSDVDVDAAELYIKKLQQKIALANDKLAVQTDVNKLFSSKESAIDGETIQKQLPITTKLTKEDISDVSERIEANKELQGDWKEAIDSIIKNATNQVDQVEKIKKMIDEAFDGNVPKDTVKQSDYDSLNKEIAKVRNEELKIAFTSKLILMKTMIDTKSQLDSLSKQQKEAEEEAAKAVEDAANAAQQAVEGAVNAAAEQASKADDILAGYSDDQIEYARVWLAKFGTKPSELNATRIAAGTPINPYNASSMTYPTEVIMLSGGFTAEGSIVYASNHNGTVTIYSVPGHWPAASAADPEVSMTLTQEILDNAQVMSVPAGNPNDVRDLILIQR</sequence>
<evidence type="ECO:0000256" key="2">
    <source>
        <dbReference type="SAM" id="Phobius"/>
    </source>
</evidence>
<feature type="coiled-coil region" evidence="1">
    <location>
        <begin position="80"/>
        <end position="134"/>
    </location>
</feature>
<dbReference type="Proteomes" id="UP000673375">
    <property type="component" value="Unassembled WGS sequence"/>
</dbReference>
<evidence type="ECO:0000313" key="4">
    <source>
        <dbReference type="Proteomes" id="UP000673375"/>
    </source>
</evidence>
<feature type="coiled-coil region" evidence="1">
    <location>
        <begin position="254"/>
        <end position="289"/>
    </location>
</feature>
<keyword evidence="1" id="KW-0175">Coiled coil</keyword>
<keyword evidence="2" id="KW-0812">Transmembrane</keyword>
<reference evidence="3 4" key="1">
    <citation type="submission" date="2020-12" db="EMBL/GenBank/DDBJ databases">
        <title>Vagococcus allomyrinae sp. nov. and Enterococcus lavae sp. nov., isolated from the larvae of Allomyrina dichotoma.</title>
        <authorList>
            <person name="Lee S.D."/>
        </authorList>
    </citation>
    <scope>NUCLEOTIDE SEQUENCE [LARGE SCALE GENOMIC DNA]</scope>
    <source>
        <strain evidence="3 4">BWM-S5</strain>
    </source>
</reference>
<feature type="transmembrane region" description="Helical" evidence="2">
    <location>
        <begin position="6"/>
        <end position="26"/>
    </location>
</feature>
<organism evidence="3 4">
    <name type="scientific">Enterococcus larvae</name>
    <dbReference type="NCBI Taxonomy" id="2794352"/>
    <lineage>
        <taxon>Bacteria</taxon>
        <taxon>Bacillati</taxon>
        <taxon>Bacillota</taxon>
        <taxon>Bacilli</taxon>
        <taxon>Lactobacillales</taxon>
        <taxon>Enterococcaceae</taxon>
        <taxon>Enterococcus</taxon>
    </lineage>
</organism>
<accession>A0ABS4CL30</accession>
<dbReference type="EMBL" id="JAEDXU010000007">
    <property type="protein sequence ID" value="MBP1047310.1"/>
    <property type="molecule type" value="Genomic_DNA"/>
</dbReference>
<keyword evidence="2" id="KW-0472">Membrane</keyword>
<evidence type="ECO:0000313" key="3">
    <source>
        <dbReference type="EMBL" id="MBP1047310.1"/>
    </source>
</evidence>
<evidence type="ECO:0000256" key="1">
    <source>
        <dbReference type="SAM" id="Coils"/>
    </source>
</evidence>
<gene>
    <name evidence="3" type="ORF">I6N96_13585</name>
</gene>
<comment type="caution">
    <text evidence="3">The sequence shown here is derived from an EMBL/GenBank/DDBJ whole genome shotgun (WGS) entry which is preliminary data.</text>
</comment>
<keyword evidence="2" id="KW-1133">Transmembrane helix</keyword>
<dbReference type="RefSeq" id="WP_209558096.1">
    <property type="nucleotide sequence ID" value="NZ_JAEDXU010000007.1"/>
</dbReference>
<proteinExistence type="predicted"/>
<protein>
    <submittedName>
        <fullName evidence="3">Uncharacterized protein</fullName>
    </submittedName>
</protein>
<keyword evidence="4" id="KW-1185">Reference proteome</keyword>